<dbReference type="AlphaFoldDB" id="A0A644YJJ8"/>
<protein>
    <submittedName>
        <fullName evidence="2">Uncharacterized protein</fullName>
    </submittedName>
</protein>
<name>A0A644YJJ8_9ZZZZ</name>
<sequence>MNSGALHYAAKALSKELPKAYRKGIEGAGAEEIEEIISVHAVGAAASGLAAGWVPGAGGTAALMASVGFIWSMYYRINKKLGIGLSKTVVKSLGAAVLTNIAGSAMALVGGAALATALSFTGVGNAFSSLIMAALDYAVVLVSGIIYMKILVGLFKAGKDVEKLSSEDLKAAAENVIKNEDVNSMLKDARDSYKKAYKSGEISGKETVDIEEE</sequence>
<comment type="caution">
    <text evidence="2">The sequence shown here is derived from an EMBL/GenBank/DDBJ whole genome shotgun (WGS) entry which is preliminary data.</text>
</comment>
<feature type="transmembrane region" description="Helical" evidence="1">
    <location>
        <begin position="126"/>
        <end position="147"/>
    </location>
</feature>
<accession>A0A644YJJ8</accession>
<feature type="transmembrane region" description="Helical" evidence="1">
    <location>
        <begin position="95"/>
        <end position="120"/>
    </location>
</feature>
<evidence type="ECO:0000313" key="2">
    <source>
        <dbReference type="EMBL" id="MPM28188.1"/>
    </source>
</evidence>
<keyword evidence="1" id="KW-0472">Membrane</keyword>
<organism evidence="2">
    <name type="scientific">bioreactor metagenome</name>
    <dbReference type="NCBI Taxonomy" id="1076179"/>
    <lineage>
        <taxon>unclassified sequences</taxon>
        <taxon>metagenomes</taxon>
        <taxon>ecological metagenomes</taxon>
    </lineage>
</organism>
<evidence type="ECO:0000256" key="1">
    <source>
        <dbReference type="SAM" id="Phobius"/>
    </source>
</evidence>
<keyword evidence="1" id="KW-0812">Transmembrane</keyword>
<feature type="transmembrane region" description="Helical" evidence="1">
    <location>
        <begin position="53"/>
        <end position="74"/>
    </location>
</feature>
<dbReference type="EMBL" id="VSSQ01005187">
    <property type="protein sequence ID" value="MPM28188.1"/>
    <property type="molecule type" value="Genomic_DNA"/>
</dbReference>
<gene>
    <name evidence="2" type="ORF">SDC9_74707</name>
</gene>
<reference evidence="2" key="1">
    <citation type="submission" date="2019-08" db="EMBL/GenBank/DDBJ databases">
        <authorList>
            <person name="Kucharzyk K."/>
            <person name="Murdoch R.W."/>
            <person name="Higgins S."/>
            <person name="Loffler F."/>
        </authorList>
    </citation>
    <scope>NUCLEOTIDE SEQUENCE</scope>
</reference>
<proteinExistence type="predicted"/>
<keyword evidence="1" id="KW-1133">Transmembrane helix</keyword>